<name>Q2T9B5_BURTA</name>
<reference evidence="2 3" key="1">
    <citation type="journal article" date="2005" name="BMC Genomics">
        <title>Bacterial genome adaptation to niches: divergence of the potential virulence genes in three Burkholderia species of different survival strategies.</title>
        <authorList>
            <person name="Kim H.S."/>
            <person name="Schell M.A."/>
            <person name="Yu Y."/>
            <person name="Ulrich R.L."/>
            <person name="Sarria S.H."/>
            <person name="Nierman W.C."/>
            <person name="DeShazer D."/>
        </authorList>
    </citation>
    <scope>NUCLEOTIDE SEQUENCE [LARGE SCALE GENOMIC DNA]</scope>
    <source>
        <strain evidence="3">ATCC 700388 / DSM 13276 / CCUG 48851 / CIP 106301 / E264</strain>
    </source>
</reference>
<evidence type="ECO:0000313" key="3">
    <source>
        <dbReference type="Proteomes" id="UP000001930"/>
    </source>
</evidence>
<evidence type="ECO:0000256" key="1">
    <source>
        <dbReference type="SAM" id="MobiDB-lite"/>
    </source>
</evidence>
<feature type="region of interest" description="Disordered" evidence="1">
    <location>
        <begin position="1"/>
        <end position="39"/>
    </location>
</feature>
<protein>
    <submittedName>
        <fullName evidence="2">Uncharacterized protein</fullName>
    </submittedName>
</protein>
<feature type="compositionally biased region" description="Basic and acidic residues" evidence="1">
    <location>
        <begin position="9"/>
        <end position="21"/>
    </location>
</feature>
<keyword evidence="3" id="KW-1185">Reference proteome</keyword>
<dbReference type="EMBL" id="CP000085">
    <property type="protein sequence ID" value="ABC35534.1"/>
    <property type="molecule type" value="Genomic_DNA"/>
</dbReference>
<dbReference type="Proteomes" id="UP000001930">
    <property type="component" value="Chromosome II"/>
</dbReference>
<evidence type="ECO:0000313" key="2">
    <source>
        <dbReference type="EMBL" id="ABC35534.1"/>
    </source>
</evidence>
<proteinExistence type="predicted"/>
<sequence>MLAAQRAFGRPDVRPRAHRESGACGTRAPRAPLDRSDDVGTNMAQMLGLAPPDELTR</sequence>
<dbReference type="AlphaFoldDB" id="Q2T9B5"/>
<organism evidence="2 3">
    <name type="scientific">Burkholderia thailandensis (strain ATCC 700388 / DSM 13276 / CCUG 48851 / CIP 106301 / E264)</name>
    <dbReference type="NCBI Taxonomy" id="271848"/>
    <lineage>
        <taxon>Bacteria</taxon>
        <taxon>Pseudomonadati</taxon>
        <taxon>Pseudomonadota</taxon>
        <taxon>Betaproteobacteria</taxon>
        <taxon>Burkholderiales</taxon>
        <taxon>Burkholderiaceae</taxon>
        <taxon>Burkholderia</taxon>
        <taxon>pseudomallei group</taxon>
    </lineage>
</organism>
<accession>Q2T9B5</accession>
<dbReference type="KEGG" id="bte:BTH_II0032"/>
<gene>
    <name evidence="2" type="ordered locus">BTH_II0032</name>
</gene>
<dbReference type="HOGENOM" id="CLU_2987892_0_0_4"/>